<dbReference type="Proteomes" id="UP000002852">
    <property type="component" value="Unassembled WGS sequence"/>
</dbReference>
<evidence type="ECO:0000313" key="9">
    <source>
        <dbReference type="Ensembl" id="ENSXMAP00000021754.1"/>
    </source>
</evidence>
<reference evidence="10" key="2">
    <citation type="journal article" date="2013" name="Nat. Genet.">
        <title>The genome of the platyfish, Xiphophorus maculatus, provides insights into evolutionary adaptation and several complex traits.</title>
        <authorList>
            <person name="Schartl M."/>
            <person name="Walter R.B."/>
            <person name="Shen Y."/>
            <person name="Garcia T."/>
            <person name="Catchen J."/>
            <person name="Amores A."/>
            <person name="Braasch I."/>
            <person name="Chalopin D."/>
            <person name="Volff J.N."/>
            <person name="Lesch K.P."/>
            <person name="Bisazza A."/>
            <person name="Minx P."/>
            <person name="Hillier L."/>
            <person name="Wilson R.K."/>
            <person name="Fuerstenberg S."/>
            <person name="Boore J."/>
            <person name="Searle S."/>
            <person name="Postlethwait J.H."/>
            <person name="Warren W.C."/>
        </authorList>
    </citation>
    <scope>NUCLEOTIDE SEQUENCE [LARGE SCALE GENOMIC DNA]</scope>
    <source>
        <strain evidence="10">JP 163 A</strain>
    </source>
</reference>
<evidence type="ECO:0000256" key="1">
    <source>
        <dbReference type="ARBA" id="ARBA00022723"/>
    </source>
</evidence>
<protein>
    <submittedName>
        <fullName evidence="9">Zinc finger and SCAN domain-containing protein 2-like</fullName>
    </submittedName>
</protein>
<keyword evidence="1" id="KW-0479">Metal-binding</keyword>
<dbReference type="OMA" id="NCRYLSH"/>
<dbReference type="InterPro" id="IPR013087">
    <property type="entry name" value="Znf_C2H2_type"/>
</dbReference>
<evidence type="ECO:0000256" key="7">
    <source>
        <dbReference type="SAM" id="MobiDB-lite"/>
    </source>
</evidence>
<dbReference type="FunFam" id="3.30.160.60:FF:000110">
    <property type="entry name" value="Zinc finger protein-like"/>
    <property type="match status" value="1"/>
</dbReference>
<feature type="compositionally biased region" description="Acidic residues" evidence="7">
    <location>
        <begin position="235"/>
        <end position="244"/>
    </location>
</feature>
<evidence type="ECO:0000256" key="2">
    <source>
        <dbReference type="ARBA" id="ARBA00022737"/>
    </source>
</evidence>
<accession>A0A3B5PUT7</accession>
<reference evidence="9" key="3">
    <citation type="submission" date="2025-08" db="UniProtKB">
        <authorList>
            <consortium name="Ensembl"/>
        </authorList>
    </citation>
    <scope>IDENTIFICATION</scope>
    <source>
        <strain evidence="9">JP 163 A</strain>
    </source>
</reference>
<dbReference type="Gene3D" id="3.30.160.60">
    <property type="entry name" value="Classic Zinc Finger"/>
    <property type="match status" value="3"/>
</dbReference>
<dbReference type="GO" id="GO:0008270">
    <property type="term" value="F:zinc ion binding"/>
    <property type="evidence" value="ECO:0007669"/>
    <property type="project" value="UniProtKB-KW"/>
</dbReference>
<dbReference type="GeneTree" id="ENSGT01150000286958"/>
<feature type="domain" description="C2H2-type" evidence="8">
    <location>
        <begin position="306"/>
        <end position="333"/>
    </location>
</feature>
<dbReference type="PROSITE" id="PS50157">
    <property type="entry name" value="ZINC_FINGER_C2H2_2"/>
    <property type="match status" value="3"/>
</dbReference>
<dbReference type="PANTHER" id="PTHR23235:SF142">
    <property type="entry name" value="ZINC FINGER PROTEIN 384"/>
    <property type="match status" value="1"/>
</dbReference>
<evidence type="ECO:0000313" key="10">
    <source>
        <dbReference type="Proteomes" id="UP000002852"/>
    </source>
</evidence>
<evidence type="ECO:0000259" key="8">
    <source>
        <dbReference type="PROSITE" id="PS50157"/>
    </source>
</evidence>
<reference evidence="10" key="1">
    <citation type="submission" date="2012-01" db="EMBL/GenBank/DDBJ databases">
        <authorList>
            <person name="Walter R."/>
            <person name="Schartl M."/>
            <person name="Warren W."/>
        </authorList>
    </citation>
    <scope>NUCLEOTIDE SEQUENCE [LARGE SCALE GENOMIC DNA]</scope>
    <source>
        <strain evidence="10">JP 163 A</strain>
    </source>
</reference>
<feature type="domain" description="C2H2-type" evidence="8">
    <location>
        <begin position="362"/>
        <end position="390"/>
    </location>
</feature>
<dbReference type="InParanoid" id="A0A3B5PUT7"/>
<keyword evidence="3 6" id="KW-0863">Zinc-finger</keyword>
<dbReference type="Ensembl" id="ENSXMAT00000027785.1">
    <property type="protein sequence ID" value="ENSXMAP00000021754.1"/>
    <property type="gene ID" value="ENSXMAG00000029926.1"/>
</dbReference>
<keyword evidence="10" id="KW-1185">Reference proteome</keyword>
<evidence type="ECO:0000256" key="5">
    <source>
        <dbReference type="ARBA" id="ARBA00023242"/>
    </source>
</evidence>
<dbReference type="InterPro" id="IPR036236">
    <property type="entry name" value="Znf_C2H2_sf"/>
</dbReference>
<proteinExistence type="predicted"/>
<feature type="domain" description="C2H2-type" evidence="8">
    <location>
        <begin position="334"/>
        <end position="361"/>
    </location>
</feature>
<dbReference type="FunFam" id="3.30.160.60:FF:002343">
    <property type="entry name" value="Zinc finger protein 33A"/>
    <property type="match status" value="1"/>
</dbReference>
<keyword evidence="4" id="KW-0862">Zinc</keyword>
<evidence type="ECO:0000256" key="6">
    <source>
        <dbReference type="PROSITE-ProRule" id="PRU00042"/>
    </source>
</evidence>
<feature type="region of interest" description="Disordered" evidence="7">
    <location>
        <begin position="181"/>
        <end position="290"/>
    </location>
</feature>
<keyword evidence="5" id="KW-0539">Nucleus</keyword>
<dbReference type="RefSeq" id="XP_023191138.1">
    <property type="nucleotide sequence ID" value="XM_023335370.1"/>
</dbReference>
<evidence type="ECO:0000256" key="3">
    <source>
        <dbReference type="ARBA" id="ARBA00022771"/>
    </source>
</evidence>
<dbReference type="Pfam" id="PF00096">
    <property type="entry name" value="zf-C2H2"/>
    <property type="match status" value="3"/>
</dbReference>
<sequence length="393" mass="43782">MCSVQPLREFIRERLAAAAEENFSEVENTVRLLESRWGTDTHPEPTELQLLKVPEDPVLTDPKLWSQEQNHRPDPGEAEPGRDVVLQIRELFCGSGIGSVQFGGEQGHRHQLPDTKPCRAELPQQQDSDQVLMGRQLQNHGRTWRLDQEEPALSLKQEYQEDPEPSWIKQNQEDLCVCQEEEQPDPETFMAVPTDEESDQTEPEPNPGSEPLQGSKVKSRKKRRKYAESSSGSESLDDDDDDDGGAAAQVTYWTASPAEDVVSVGSEGGRPSTSSAPTDSGPCGTASARRSAANWARRTPAAETLYSCNTCGKRFRFNCRYLSHMRTHTGEKPFSCRQCGKSFTQGGSLWRHVRTHSGEKPFSCRTCGRSFSQKTGLLGHIRTQHRGAEPGFG</sequence>
<organism evidence="9 10">
    <name type="scientific">Xiphophorus maculatus</name>
    <name type="common">Southern platyfish</name>
    <name type="synonym">Platypoecilus maculatus</name>
    <dbReference type="NCBI Taxonomy" id="8083"/>
    <lineage>
        <taxon>Eukaryota</taxon>
        <taxon>Metazoa</taxon>
        <taxon>Chordata</taxon>
        <taxon>Craniata</taxon>
        <taxon>Vertebrata</taxon>
        <taxon>Euteleostomi</taxon>
        <taxon>Actinopterygii</taxon>
        <taxon>Neopterygii</taxon>
        <taxon>Teleostei</taxon>
        <taxon>Neoteleostei</taxon>
        <taxon>Acanthomorphata</taxon>
        <taxon>Ovalentaria</taxon>
        <taxon>Atherinomorphae</taxon>
        <taxon>Cyprinodontiformes</taxon>
        <taxon>Poeciliidae</taxon>
        <taxon>Poeciliinae</taxon>
        <taxon>Xiphophorus</taxon>
    </lineage>
</organism>
<dbReference type="GO" id="GO:0000981">
    <property type="term" value="F:DNA-binding transcription factor activity, RNA polymerase II-specific"/>
    <property type="evidence" value="ECO:0007669"/>
    <property type="project" value="TreeGrafter"/>
</dbReference>
<keyword evidence="2" id="KW-0677">Repeat</keyword>
<dbReference type="PROSITE" id="PS00028">
    <property type="entry name" value="ZINC_FINGER_C2H2_1"/>
    <property type="match status" value="3"/>
</dbReference>
<dbReference type="GO" id="GO:0000978">
    <property type="term" value="F:RNA polymerase II cis-regulatory region sequence-specific DNA binding"/>
    <property type="evidence" value="ECO:0007669"/>
    <property type="project" value="TreeGrafter"/>
</dbReference>
<dbReference type="SUPFAM" id="SSF57667">
    <property type="entry name" value="beta-beta-alpha zinc fingers"/>
    <property type="match status" value="2"/>
</dbReference>
<dbReference type="SMART" id="SM00355">
    <property type="entry name" value="ZnF_C2H2"/>
    <property type="match status" value="3"/>
</dbReference>
<dbReference type="PANTHER" id="PTHR23235">
    <property type="entry name" value="KRUEPPEL-LIKE TRANSCRIPTION FACTOR"/>
    <property type="match status" value="1"/>
</dbReference>
<reference evidence="9" key="4">
    <citation type="submission" date="2025-09" db="UniProtKB">
        <authorList>
            <consortium name="Ensembl"/>
        </authorList>
    </citation>
    <scope>IDENTIFICATION</scope>
    <source>
        <strain evidence="9">JP 163 A</strain>
    </source>
</reference>
<dbReference type="GeneID" id="106700208"/>
<evidence type="ECO:0000256" key="4">
    <source>
        <dbReference type="ARBA" id="ARBA00022833"/>
    </source>
</evidence>
<dbReference type="AlphaFoldDB" id="A0A3B5PUT7"/>
<name>A0A3B5PUT7_XIPMA</name>